<dbReference type="Gene3D" id="3.40.50.300">
    <property type="entry name" value="P-loop containing nucleotide triphosphate hydrolases"/>
    <property type="match status" value="1"/>
</dbReference>
<dbReference type="InterPro" id="IPR042197">
    <property type="entry name" value="Apaf_helical"/>
</dbReference>
<dbReference type="RefSeq" id="XP_021834411.1">
    <property type="nucleotide sequence ID" value="XM_021978719.1"/>
</dbReference>
<dbReference type="PANTHER" id="PTHR11017:SF575">
    <property type="entry name" value="ADP-RIBOSYL CYCLASE_CYCLIC ADP-RIBOSE HYDROLASE"/>
    <property type="match status" value="1"/>
</dbReference>
<dbReference type="Pfam" id="PF01582">
    <property type="entry name" value="TIR"/>
    <property type="match status" value="1"/>
</dbReference>
<dbReference type="InterPro" id="IPR058192">
    <property type="entry name" value="WHD_ROQ1-like"/>
</dbReference>
<organism evidence="5 7">
    <name type="scientific">Prunus avium</name>
    <name type="common">Cherry</name>
    <name type="synonym">Cerasus avium</name>
    <dbReference type="NCBI Taxonomy" id="42229"/>
    <lineage>
        <taxon>Eukaryota</taxon>
        <taxon>Viridiplantae</taxon>
        <taxon>Streptophyta</taxon>
        <taxon>Embryophyta</taxon>
        <taxon>Tracheophyta</taxon>
        <taxon>Spermatophyta</taxon>
        <taxon>Magnoliopsida</taxon>
        <taxon>eudicotyledons</taxon>
        <taxon>Gunneridae</taxon>
        <taxon>Pentapetalae</taxon>
        <taxon>rosids</taxon>
        <taxon>fabids</taxon>
        <taxon>Rosales</taxon>
        <taxon>Rosaceae</taxon>
        <taxon>Amygdaloideae</taxon>
        <taxon>Amygdaleae</taxon>
        <taxon>Prunus</taxon>
    </lineage>
</organism>
<gene>
    <name evidence="6 7" type="primary">LOC110774176</name>
</gene>
<dbReference type="AlphaFoldDB" id="A0A6P5U561"/>
<accession>A0A6P5U561</accession>
<dbReference type="Gene3D" id="3.40.50.10140">
    <property type="entry name" value="Toll/interleukin-1 receptor homology (TIR) domain"/>
    <property type="match status" value="1"/>
</dbReference>
<dbReference type="KEGG" id="pavi:110774176"/>
<dbReference type="InterPro" id="IPR032675">
    <property type="entry name" value="LRR_dom_sf"/>
</dbReference>
<dbReference type="PANTHER" id="PTHR11017">
    <property type="entry name" value="LEUCINE-RICH REPEAT-CONTAINING PROTEIN"/>
    <property type="match status" value="1"/>
</dbReference>
<evidence type="ECO:0000256" key="1">
    <source>
        <dbReference type="ARBA" id="ARBA00022614"/>
    </source>
</evidence>
<dbReference type="InterPro" id="IPR002182">
    <property type="entry name" value="NB-ARC"/>
</dbReference>
<evidence type="ECO:0000313" key="5">
    <source>
        <dbReference type="Proteomes" id="UP000515124"/>
    </source>
</evidence>
<sequence length="1040" mass="119089">MSKRTAHEAFSSTSSSSSSKRWMHDVFLSFRGDDTRKGFTGHLYMTLKEAGINAFIDNQLRRGEEITAELVQAIQGSRISVVVFSRRYADSSWCLEELVKIMECRRTLGQIVLPIFYDVDPSDVRKQTGIFAKAMKKHERSNKDTEKVKVVRWRAALTEASNLSGWDLRNTAYGTEAEFIRKITEEITTQFDRTYLNVAVYPVGIDSRVKEISIYLDVESYDVRMLGIWAMGGMGKTSVAKAIYNKFYHRFAYKSFLANVRETAKESNGMLSLQNKLLSDIFKQTKMEVSDVNRGVNVIKERLRCRSVLIVIDDVDQLDQLNSLAINRGSFGRGSRIIITTRDRHLLEHLEVNTIYLARKMNEEEALQLFSWHAFRNRCPNEGYFEISRSVLAYCGGLPLAIEVLGSFLFKRSIRDWTSTLEKLEKNPHFEIQEKLKISFDALSDENERDIFLDISCFFIGVNKNYVTKILDGCGFFAEIGISVLLERCLVTVNEKNKLMMHDLIRDMGREIVRAKFPKYPGKHSRLWHQEDATDVLTNKSGTEKIEGLALKLLRSDNTIFSVKAFIRMKRLRLLQLNHVQLTGDYKYLSNKLRWLCWRGFPLEFIPEDVFKHLINLVSIDLRYSNLIQFWEHSKLIGTLKILNLSHSHYLTQSPDFSKLPNLEYLILKDCKSLSQVHHSIGHLERLVLVNLKDCIMLKDLPDSFYELKCLETLVLSGCSRFENLGEDIREMLSLTTLLIDGTAIREVPYSSIVRLTNLTCLSLRGLKLKEPNPFINPVVLPRIYPPLLQGSTSNTGFLQLGNSLREVNIMTNCFYILPRARTISHSPNLVEFPGLDELLNSPMLIAQERSTNITSTLKKSIPQGQTASNNGGIVLPRNNIPKWFMNVNDEGDRVHFRVPQNTGSNLKALTVCVVYSSCLDNDTSLDRFSIFVINHTKLISFVVRPMDPYAITSNEVIWQGHLSNNELNFQGGDSIEVYIVIGCGFRVKKTGVRLVWDPDFTNENMIESESIPYAYFLSDDQDSERTKGWLGWALAHIKK</sequence>
<evidence type="ECO:0000313" key="7">
    <source>
        <dbReference type="RefSeq" id="XP_021834412.1"/>
    </source>
</evidence>
<dbReference type="InterPro" id="IPR044974">
    <property type="entry name" value="Disease_R_plants"/>
</dbReference>
<dbReference type="FunFam" id="3.40.50.10140:FF:000007">
    <property type="entry name" value="Disease resistance protein (TIR-NBS-LRR class)"/>
    <property type="match status" value="1"/>
</dbReference>
<evidence type="ECO:0000256" key="2">
    <source>
        <dbReference type="ARBA" id="ARBA00022737"/>
    </source>
</evidence>
<dbReference type="Pfam" id="PF23282">
    <property type="entry name" value="WHD_ROQ1"/>
    <property type="match status" value="1"/>
</dbReference>
<dbReference type="InterPro" id="IPR027417">
    <property type="entry name" value="P-loop_NTPase"/>
</dbReference>
<dbReference type="RefSeq" id="XP_021834412.1">
    <property type="nucleotide sequence ID" value="XM_021978720.1"/>
</dbReference>
<name>A0A6P5U561_PRUAV</name>
<dbReference type="InterPro" id="IPR000157">
    <property type="entry name" value="TIR_dom"/>
</dbReference>
<dbReference type="Proteomes" id="UP000515124">
    <property type="component" value="Unplaced"/>
</dbReference>
<proteinExistence type="predicted"/>
<feature type="domain" description="TIR" evidence="4">
    <location>
        <begin position="22"/>
        <end position="191"/>
    </location>
</feature>
<protein>
    <submittedName>
        <fullName evidence="6 7">TMV resistance protein N-like isoform X1</fullName>
    </submittedName>
</protein>
<evidence type="ECO:0000256" key="3">
    <source>
        <dbReference type="ARBA" id="ARBA00023027"/>
    </source>
</evidence>
<dbReference type="Gramene" id="Pav_sc0003183.1_g100.1.mk:mrna">
    <property type="protein sequence ID" value="Pav_sc0003183.1_g100.1.mk:mrna"/>
    <property type="gene ID" value="Pav_sc0003183.1_g100.1.mk"/>
</dbReference>
<keyword evidence="5" id="KW-1185">Reference proteome</keyword>
<dbReference type="SUPFAM" id="SSF52058">
    <property type="entry name" value="L domain-like"/>
    <property type="match status" value="1"/>
</dbReference>
<dbReference type="PROSITE" id="PS50104">
    <property type="entry name" value="TIR"/>
    <property type="match status" value="1"/>
</dbReference>
<dbReference type="SUPFAM" id="SSF52200">
    <property type="entry name" value="Toll/Interleukin receptor TIR domain"/>
    <property type="match status" value="1"/>
</dbReference>
<dbReference type="Gene3D" id="3.80.10.10">
    <property type="entry name" value="Ribonuclease Inhibitor"/>
    <property type="match status" value="1"/>
</dbReference>
<keyword evidence="1" id="KW-0433">Leucine-rich repeat</keyword>
<dbReference type="GO" id="GO:0006952">
    <property type="term" value="P:defense response"/>
    <property type="evidence" value="ECO:0007669"/>
    <property type="project" value="InterPro"/>
</dbReference>
<dbReference type="SUPFAM" id="SSF52540">
    <property type="entry name" value="P-loop containing nucleoside triphosphate hydrolases"/>
    <property type="match status" value="1"/>
</dbReference>
<dbReference type="SMR" id="A0A6P5U561"/>
<dbReference type="GO" id="GO:0043531">
    <property type="term" value="F:ADP binding"/>
    <property type="evidence" value="ECO:0007669"/>
    <property type="project" value="InterPro"/>
</dbReference>
<evidence type="ECO:0000259" key="4">
    <source>
        <dbReference type="PROSITE" id="PS50104"/>
    </source>
</evidence>
<dbReference type="Pfam" id="PF00931">
    <property type="entry name" value="NB-ARC"/>
    <property type="match status" value="1"/>
</dbReference>
<dbReference type="InterPro" id="IPR035897">
    <property type="entry name" value="Toll_tir_struct_dom_sf"/>
</dbReference>
<dbReference type="PRINTS" id="PR00364">
    <property type="entry name" value="DISEASERSIST"/>
</dbReference>
<keyword evidence="2" id="KW-0677">Repeat</keyword>
<dbReference type="Gene3D" id="1.10.8.430">
    <property type="entry name" value="Helical domain of apoptotic protease-activating factors"/>
    <property type="match status" value="1"/>
</dbReference>
<keyword evidence="3" id="KW-0520">NAD</keyword>
<dbReference type="GO" id="GO:0007165">
    <property type="term" value="P:signal transduction"/>
    <property type="evidence" value="ECO:0007669"/>
    <property type="project" value="InterPro"/>
</dbReference>
<evidence type="ECO:0000313" key="6">
    <source>
        <dbReference type="RefSeq" id="XP_021834411.1"/>
    </source>
</evidence>
<dbReference type="SMART" id="SM00255">
    <property type="entry name" value="TIR"/>
    <property type="match status" value="1"/>
</dbReference>
<dbReference type="GeneID" id="110774176"/>
<reference evidence="6 7" key="1">
    <citation type="submission" date="2025-04" db="UniProtKB">
        <authorList>
            <consortium name="RefSeq"/>
        </authorList>
    </citation>
    <scope>IDENTIFICATION</scope>
</reference>